<reference evidence="1" key="1">
    <citation type="submission" date="2023-03" db="EMBL/GenBank/DDBJ databases">
        <title>Massive genome expansion in bonnet fungi (Mycena s.s.) driven by repeated elements and novel gene families across ecological guilds.</title>
        <authorList>
            <consortium name="Lawrence Berkeley National Laboratory"/>
            <person name="Harder C.B."/>
            <person name="Miyauchi S."/>
            <person name="Viragh M."/>
            <person name="Kuo A."/>
            <person name="Thoen E."/>
            <person name="Andreopoulos B."/>
            <person name="Lu D."/>
            <person name="Skrede I."/>
            <person name="Drula E."/>
            <person name="Henrissat B."/>
            <person name="Morin E."/>
            <person name="Kohler A."/>
            <person name="Barry K."/>
            <person name="LaButti K."/>
            <person name="Morin E."/>
            <person name="Salamov A."/>
            <person name="Lipzen A."/>
            <person name="Mereny Z."/>
            <person name="Hegedus B."/>
            <person name="Baldrian P."/>
            <person name="Stursova M."/>
            <person name="Weitz H."/>
            <person name="Taylor A."/>
            <person name="Grigoriev I.V."/>
            <person name="Nagy L.G."/>
            <person name="Martin F."/>
            <person name="Kauserud H."/>
        </authorList>
    </citation>
    <scope>NUCLEOTIDE SEQUENCE</scope>
    <source>
        <strain evidence="1">CBHHK182m</strain>
    </source>
</reference>
<dbReference type="SUPFAM" id="SSF52047">
    <property type="entry name" value="RNI-like"/>
    <property type="match status" value="1"/>
</dbReference>
<sequence length="464" mass="52993">MALTLTTIPSELITQIFVTLIEDSGDEPQEPAVLRLSCICKSLRHLVLTTPILWSRIRILSSRDMNTVNLFLERSQDCLLDVYIYFDYIDHFVHLVQTYAVARWRKLTIQAPHWTQVADFLKEIVEIQTPQLKEVQLIARGRFDCDEHGPRLLSGAADALRTLTMHGCVECLSPFPNLTRLNIFRLLCNYEEFRALIQGLPNLTTLILNQLLDRFDIEDPEAVAIPRSAIEASALKFFAVSFANTELMFTPERPPLAFLAMPNLEYLEVSGLRTDYGELSGKSYPALRTLCLRDMSLQASDATLYHSLAATITHLQLNDVLGVKHLLEPDEKGVLPWPHLQTVAWKSSDEENRHENCSWLENLSTRPRLILKIPEAFKDDVSAVRQHHEVQFLSDEPLGLISAKDFAGVYPAWLDEEEDSSDFSDQVDLFGDYDDDNYDFEYDLEDQMEDYSGDDGLDDVVGWY</sequence>
<dbReference type="AlphaFoldDB" id="A0AAD7KID0"/>
<gene>
    <name evidence="1" type="ORF">B0H16DRAFT_24305</name>
</gene>
<keyword evidence="2" id="KW-1185">Reference proteome</keyword>
<evidence type="ECO:0000313" key="2">
    <source>
        <dbReference type="Proteomes" id="UP001215598"/>
    </source>
</evidence>
<evidence type="ECO:0008006" key="3">
    <source>
        <dbReference type="Google" id="ProtNLM"/>
    </source>
</evidence>
<accession>A0AAD7KID0</accession>
<protein>
    <recommendedName>
        <fullName evidence="3">F-box domain-containing protein</fullName>
    </recommendedName>
</protein>
<dbReference type="EMBL" id="JARKIB010000001">
    <property type="protein sequence ID" value="KAJ7786249.1"/>
    <property type="molecule type" value="Genomic_DNA"/>
</dbReference>
<proteinExistence type="predicted"/>
<dbReference type="Proteomes" id="UP001215598">
    <property type="component" value="Unassembled WGS sequence"/>
</dbReference>
<name>A0AAD7KID0_9AGAR</name>
<evidence type="ECO:0000313" key="1">
    <source>
        <dbReference type="EMBL" id="KAJ7786249.1"/>
    </source>
</evidence>
<comment type="caution">
    <text evidence="1">The sequence shown here is derived from an EMBL/GenBank/DDBJ whole genome shotgun (WGS) entry which is preliminary data.</text>
</comment>
<dbReference type="InterPro" id="IPR032675">
    <property type="entry name" value="LRR_dom_sf"/>
</dbReference>
<dbReference type="Gene3D" id="3.80.10.10">
    <property type="entry name" value="Ribonuclease Inhibitor"/>
    <property type="match status" value="1"/>
</dbReference>
<organism evidence="1 2">
    <name type="scientific">Mycena metata</name>
    <dbReference type="NCBI Taxonomy" id="1033252"/>
    <lineage>
        <taxon>Eukaryota</taxon>
        <taxon>Fungi</taxon>
        <taxon>Dikarya</taxon>
        <taxon>Basidiomycota</taxon>
        <taxon>Agaricomycotina</taxon>
        <taxon>Agaricomycetes</taxon>
        <taxon>Agaricomycetidae</taxon>
        <taxon>Agaricales</taxon>
        <taxon>Marasmiineae</taxon>
        <taxon>Mycenaceae</taxon>
        <taxon>Mycena</taxon>
    </lineage>
</organism>